<sequence length="204" mass="23186">MHHWRLHLLNHQPSMLYASPTSTGDSCITALFLSRFFFVNNAGHMGITIVNEEKFRAEDGFFIHNDNLRNELRDIKNVTEERLDEINGWFLRDLKSGKLEENGWPLTVSAYKVSKAAINAYTRLLAEEYPNMLINCEHPGYVIIDMSVQTGFITPEEGAKAPVMQESPVEVMVFLLGDKICLNLICLKRLESELGLNVICLKNA</sequence>
<keyword evidence="2" id="KW-1185">Reference proteome</keyword>
<organism evidence="1 2">
    <name type="scientific">Cichorium intybus</name>
    <name type="common">Chicory</name>
    <dbReference type="NCBI Taxonomy" id="13427"/>
    <lineage>
        <taxon>Eukaryota</taxon>
        <taxon>Viridiplantae</taxon>
        <taxon>Streptophyta</taxon>
        <taxon>Embryophyta</taxon>
        <taxon>Tracheophyta</taxon>
        <taxon>Spermatophyta</taxon>
        <taxon>Magnoliopsida</taxon>
        <taxon>eudicotyledons</taxon>
        <taxon>Gunneridae</taxon>
        <taxon>Pentapetalae</taxon>
        <taxon>asterids</taxon>
        <taxon>campanulids</taxon>
        <taxon>Asterales</taxon>
        <taxon>Asteraceae</taxon>
        <taxon>Cichorioideae</taxon>
        <taxon>Cichorieae</taxon>
        <taxon>Cichoriinae</taxon>
        <taxon>Cichorium</taxon>
    </lineage>
</organism>
<dbReference type="EMBL" id="CM042016">
    <property type="protein sequence ID" value="KAI3698375.1"/>
    <property type="molecule type" value="Genomic_DNA"/>
</dbReference>
<reference evidence="2" key="1">
    <citation type="journal article" date="2022" name="Mol. Ecol. Resour.">
        <title>The genomes of chicory, endive, great burdock and yacon provide insights into Asteraceae palaeo-polyploidization history and plant inulin production.</title>
        <authorList>
            <person name="Fan W."/>
            <person name="Wang S."/>
            <person name="Wang H."/>
            <person name="Wang A."/>
            <person name="Jiang F."/>
            <person name="Liu H."/>
            <person name="Zhao H."/>
            <person name="Xu D."/>
            <person name="Zhang Y."/>
        </authorList>
    </citation>
    <scope>NUCLEOTIDE SEQUENCE [LARGE SCALE GENOMIC DNA]</scope>
    <source>
        <strain evidence="2">cv. Punajuju</strain>
    </source>
</reference>
<dbReference type="Proteomes" id="UP001055811">
    <property type="component" value="Linkage Group LG08"/>
</dbReference>
<comment type="caution">
    <text evidence="1">The sequence shown here is derived from an EMBL/GenBank/DDBJ whole genome shotgun (WGS) entry which is preliminary data.</text>
</comment>
<gene>
    <name evidence="1" type="ORF">L2E82_41881</name>
</gene>
<reference evidence="1 2" key="2">
    <citation type="journal article" date="2022" name="Mol. Ecol. Resour.">
        <title>The genomes of chicory, endive, great burdock and yacon provide insights into Asteraceae paleo-polyploidization history and plant inulin production.</title>
        <authorList>
            <person name="Fan W."/>
            <person name="Wang S."/>
            <person name="Wang H."/>
            <person name="Wang A."/>
            <person name="Jiang F."/>
            <person name="Liu H."/>
            <person name="Zhao H."/>
            <person name="Xu D."/>
            <person name="Zhang Y."/>
        </authorList>
    </citation>
    <scope>NUCLEOTIDE SEQUENCE [LARGE SCALE GENOMIC DNA]</scope>
    <source>
        <strain evidence="2">cv. Punajuju</strain>
        <tissue evidence="1">Leaves</tissue>
    </source>
</reference>
<proteinExistence type="predicted"/>
<name>A0ACB8ZL28_CICIN</name>
<accession>A0ACB8ZL28</accession>
<evidence type="ECO:0000313" key="1">
    <source>
        <dbReference type="EMBL" id="KAI3698375.1"/>
    </source>
</evidence>
<protein>
    <submittedName>
        <fullName evidence="1">Uncharacterized protein</fullName>
    </submittedName>
</protein>
<evidence type="ECO:0000313" key="2">
    <source>
        <dbReference type="Proteomes" id="UP001055811"/>
    </source>
</evidence>